<evidence type="ECO:0000256" key="4">
    <source>
        <dbReference type="ARBA" id="ARBA00022679"/>
    </source>
</evidence>
<dbReference type="InterPro" id="IPR027417">
    <property type="entry name" value="P-loop_NTPase"/>
</dbReference>
<evidence type="ECO:0000256" key="2">
    <source>
        <dbReference type="ARBA" id="ARBA00005771"/>
    </source>
</evidence>
<dbReference type="GeneID" id="108703926"/>
<evidence type="ECO:0000313" key="7">
    <source>
        <dbReference type="Proteomes" id="UP000186698"/>
    </source>
</evidence>
<gene>
    <name evidence="8 9" type="primary">LOC108703926</name>
</gene>
<keyword evidence="7" id="KW-1185">Reference proteome</keyword>
<dbReference type="Proteomes" id="UP000186698">
    <property type="component" value="Chromosome 9_10L"/>
</dbReference>
<proteinExistence type="inferred from homology"/>
<dbReference type="GO" id="GO:0051923">
    <property type="term" value="P:sulfation"/>
    <property type="evidence" value="ECO:0000318"/>
    <property type="project" value="GO_Central"/>
</dbReference>
<dbReference type="Gene3D" id="3.40.50.300">
    <property type="entry name" value="P-loop containing nucleotide triphosphate hydrolases"/>
    <property type="match status" value="1"/>
</dbReference>
<feature type="domain" description="Sulfotransferase" evidence="6">
    <location>
        <begin position="35"/>
        <end position="285"/>
    </location>
</feature>
<comment type="subcellular location">
    <subcellularLocation>
        <location evidence="1">Cytoplasm</location>
    </subcellularLocation>
</comment>
<evidence type="ECO:0000313" key="8">
    <source>
        <dbReference type="RefSeq" id="XP_018095717.1"/>
    </source>
</evidence>
<evidence type="ECO:0000259" key="6">
    <source>
        <dbReference type="Pfam" id="PF00685"/>
    </source>
</evidence>
<dbReference type="GO" id="GO:0004062">
    <property type="term" value="F:aryl sulfotransferase activity"/>
    <property type="evidence" value="ECO:0000318"/>
    <property type="project" value="GO_Central"/>
</dbReference>
<dbReference type="InterPro" id="IPR000863">
    <property type="entry name" value="Sulfotransferase_dom"/>
</dbReference>
<evidence type="ECO:0000313" key="9">
    <source>
        <dbReference type="RefSeq" id="XP_018095718.1"/>
    </source>
</evidence>
<dbReference type="AlphaFoldDB" id="A0A8J0U3C7"/>
<dbReference type="PANTHER" id="PTHR11783">
    <property type="entry name" value="SULFOTRANSFERASE SULT"/>
    <property type="match status" value="1"/>
</dbReference>
<dbReference type="RefSeq" id="XP_018095718.1">
    <property type="nucleotide sequence ID" value="XM_018240229.2"/>
</dbReference>
<reference evidence="8 9" key="1">
    <citation type="submission" date="2022-04" db="UniProtKB">
        <authorList>
            <consortium name="RefSeq"/>
        </authorList>
    </citation>
    <scope>IDENTIFICATION</scope>
    <source>
        <strain evidence="8 9">J_2021</strain>
        <tissue evidence="8 9">Erythrocytes</tissue>
    </source>
</reference>
<keyword evidence="4 5" id="KW-0808">Transferase</keyword>
<evidence type="ECO:0000256" key="1">
    <source>
        <dbReference type="ARBA" id="ARBA00004496"/>
    </source>
</evidence>
<sequence length="291" mass="33938">MELWQRKDWVDVHGIPMIAAFSSNWGRIENFQARDDDLVICTYPKSGTTWISEIVDVVLRDGDTEKSKRDAIHIKVPMLEFTAPGQVPAGSLVLESVPSPRIIKTHLTVSLLPKSFWEKKCKYIYLARNPKDVTVSFYHFDKMNQLHPEPGTWEQYLEKFMQGKVAYGPWGLHVKDWWELRKKQNVLYLFYEDMIEDPKREIRKVMSFLGKDLPDLVVEKICQHTSFKAMKENPLTNYSSVPSAVMDQSISPFMRKGIAGDWKNHFTVAQSELFDEYYDRELAGTELSFRF</sequence>
<comment type="similarity">
    <text evidence="2 5">Belongs to the sulfotransferase 1 family.</text>
</comment>
<evidence type="ECO:0000256" key="5">
    <source>
        <dbReference type="RuleBase" id="RU361155"/>
    </source>
</evidence>
<protein>
    <recommendedName>
        <fullName evidence="5">Sulfotransferase</fullName>
        <ecNumber evidence="5">2.8.2.-</ecNumber>
    </recommendedName>
</protein>
<dbReference type="RefSeq" id="XP_018095717.1">
    <property type="nucleotide sequence ID" value="XM_018240228.2"/>
</dbReference>
<dbReference type="EC" id="2.8.2.-" evidence="5"/>
<dbReference type="OrthoDB" id="205623at2759"/>
<dbReference type="Pfam" id="PF00685">
    <property type="entry name" value="Sulfotransfer_1"/>
    <property type="match status" value="1"/>
</dbReference>
<organism evidence="8">
    <name type="scientific">Xenopus laevis</name>
    <name type="common">African clawed frog</name>
    <dbReference type="NCBI Taxonomy" id="8355"/>
    <lineage>
        <taxon>Eukaryota</taxon>
        <taxon>Metazoa</taxon>
        <taxon>Chordata</taxon>
        <taxon>Craniata</taxon>
        <taxon>Vertebrata</taxon>
        <taxon>Euteleostomi</taxon>
        <taxon>Amphibia</taxon>
        <taxon>Batrachia</taxon>
        <taxon>Anura</taxon>
        <taxon>Pipoidea</taxon>
        <taxon>Pipidae</taxon>
        <taxon>Xenopodinae</taxon>
        <taxon>Xenopus</taxon>
        <taxon>Xenopus</taxon>
    </lineage>
</organism>
<evidence type="ECO:0000256" key="3">
    <source>
        <dbReference type="ARBA" id="ARBA00022490"/>
    </source>
</evidence>
<dbReference type="FunFam" id="3.40.50.300:FF:000433">
    <property type="entry name" value="Estrogen sulfotransferase"/>
    <property type="match status" value="1"/>
</dbReference>
<name>A0A8J0U3C7_XENLA</name>
<dbReference type="KEGG" id="xla:108703926"/>
<dbReference type="SUPFAM" id="SSF52540">
    <property type="entry name" value="P-loop containing nucleoside triphosphate hydrolases"/>
    <property type="match status" value="1"/>
</dbReference>
<keyword evidence="3" id="KW-0963">Cytoplasm</keyword>
<dbReference type="GO" id="GO:0005737">
    <property type="term" value="C:cytoplasm"/>
    <property type="evidence" value="ECO:0000318"/>
    <property type="project" value="GO_Central"/>
</dbReference>
<accession>A0A8J0U3C7</accession>